<accession>B5GTP8</accession>
<evidence type="ECO:0000256" key="1">
    <source>
        <dbReference type="SAM" id="MobiDB-lite"/>
    </source>
</evidence>
<proteinExistence type="predicted"/>
<dbReference type="AlphaFoldDB" id="B5GTP8"/>
<dbReference type="EMBL" id="CM000914">
    <property type="protein sequence ID" value="EFG04116.2"/>
    <property type="molecule type" value="Genomic_DNA"/>
</dbReference>
<protein>
    <submittedName>
        <fullName evidence="2">Uncharacterized protein</fullName>
    </submittedName>
</protein>
<evidence type="ECO:0000313" key="2">
    <source>
        <dbReference type="EMBL" id="EFG04116.2"/>
    </source>
</evidence>
<dbReference type="Proteomes" id="UP000002357">
    <property type="component" value="Plasmid pSCL4"/>
</dbReference>
<name>B5GTP8_STRCL</name>
<feature type="region of interest" description="Disordered" evidence="1">
    <location>
        <begin position="1"/>
        <end position="102"/>
    </location>
</feature>
<organism evidence="2 3">
    <name type="scientific">Streptomyces clavuligerus</name>
    <dbReference type="NCBI Taxonomy" id="1901"/>
    <lineage>
        <taxon>Bacteria</taxon>
        <taxon>Bacillati</taxon>
        <taxon>Actinomycetota</taxon>
        <taxon>Actinomycetes</taxon>
        <taxon>Kitasatosporales</taxon>
        <taxon>Streptomycetaceae</taxon>
        <taxon>Streptomyces</taxon>
    </lineage>
</organism>
<gene>
    <name evidence="2" type="ORF">SCLAV_p0629</name>
</gene>
<feature type="compositionally biased region" description="Basic residues" evidence="1">
    <location>
        <begin position="8"/>
        <end position="18"/>
    </location>
</feature>
<sequence length="102" mass="11089">MHMDGRRRWSKACSRRARPPIATAAHRDGRARGGWVRDGRARDDWARGGPRGRGVRNQPYRLFSAKGEEIMDTGTTMQGPLPLSPVGDGSAGQRLSGGPDPP</sequence>
<geneLocation type="plasmid" evidence="2 3">
    <name>pSCL4</name>
</geneLocation>
<feature type="compositionally biased region" description="Basic and acidic residues" evidence="1">
    <location>
        <begin position="25"/>
        <end position="46"/>
    </location>
</feature>
<keyword evidence="2" id="KW-0614">Plasmid</keyword>
<reference evidence="2 3" key="1">
    <citation type="journal article" date="2010" name="Genome Biol. Evol.">
        <title>The sequence of a 1.8-mb bacterial linear plasmid reveals a rich evolutionary reservoir of secondary metabolic pathways.</title>
        <authorList>
            <person name="Medema M.H."/>
            <person name="Trefzer A."/>
            <person name="Kovalchuk A."/>
            <person name="van den Berg M."/>
            <person name="Mueller U."/>
            <person name="Heijne W."/>
            <person name="Wu L."/>
            <person name="Alam M.T."/>
            <person name="Ronning C.M."/>
            <person name="Nierman W.C."/>
            <person name="Bovenberg R.A.L."/>
            <person name="Breitling R."/>
            <person name="Takano E."/>
        </authorList>
    </citation>
    <scope>NUCLEOTIDE SEQUENCE [LARGE SCALE GENOMIC DNA]</scope>
    <source>
        <strain evidence="3">ATCC 27064 / DSM 738 / JCM 4710 / NBRC 13307 / NCIMB 12785 / NRRL 3585 / VKM Ac-602</strain>
        <plasmid evidence="2">pSCL4</plasmid>
    </source>
</reference>
<keyword evidence="3" id="KW-1185">Reference proteome</keyword>
<evidence type="ECO:0000313" key="3">
    <source>
        <dbReference type="Proteomes" id="UP000002357"/>
    </source>
</evidence>